<dbReference type="RefSeq" id="WP_238289892.1">
    <property type="nucleotide sequence ID" value="NZ_BPQS01000018.1"/>
</dbReference>
<evidence type="ECO:0000313" key="2">
    <source>
        <dbReference type="Proteomes" id="UP001244297"/>
    </source>
</evidence>
<evidence type="ECO:0008006" key="3">
    <source>
        <dbReference type="Google" id="ProtNLM"/>
    </source>
</evidence>
<name>A0ABT8AHZ9_9HYPH</name>
<evidence type="ECO:0000313" key="1">
    <source>
        <dbReference type="EMBL" id="MDN3569374.1"/>
    </source>
</evidence>
<dbReference type="EMBL" id="JAUFPT010000005">
    <property type="protein sequence ID" value="MDN3569374.1"/>
    <property type="molecule type" value="Genomic_DNA"/>
</dbReference>
<sequence length="47" mass="5363">MTRFLRSGPVMFANRRAFVCRHRERFAVLLSSALFLAGALPLVWAIN</sequence>
<organism evidence="1 2">
    <name type="scientific">Methylobacterium longum</name>
    <dbReference type="NCBI Taxonomy" id="767694"/>
    <lineage>
        <taxon>Bacteria</taxon>
        <taxon>Pseudomonadati</taxon>
        <taxon>Pseudomonadota</taxon>
        <taxon>Alphaproteobacteria</taxon>
        <taxon>Hyphomicrobiales</taxon>
        <taxon>Methylobacteriaceae</taxon>
        <taxon>Methylobacterium</taxon>
    </lineage>
</organism>
<proteinExistence type="predicted"/>
<protein>
    <recommendedName>
        <fullName evidence="3">ABC transporter permease</fullName>
    </recommendedName>
</protein>
<reference evidence="2" key="1">
    <citation type="journal article" date="2019" name="Int. J. Syst. Evol. Microbiol.">
        <title>The Global Catalogue of Microorganisms (GCM) 10K type strain sequencing project: providing services to taxonomists for standard genome sequencing and annotation.</title>
        <authorList>
            <consortium name="The Broad Institute Genomics Platform"/>
            <consortium name="The Broad Institute Genome Sequencing Center for Infectious Disease"/>
            <person name="Wu L."/>
            <person name="Ma J."/>
        </authorList>
    </citation>
    <scope>NUCLEOTIDE SEQUENCE [LARGE SCALE GENOMIC DNA]</scope>
    <source>
        <strain evidence="2">CECT 7806</strain>
    </source>
</reference>
<keyword evidence="2" id="KW-1185">Reference proteome</keyword>
<dbReference type="Proteomes" id="UP001244297">
    <property type="component" value="Unassembled WGS sequence"/>
</dbReference>
<gene>
    <name evidence="1" type="ORF">QWZ18_01895</name>
</gene>
<accession>A0ABT8AHZ9</accession>
<comment type="caution">
    <text evidence="1">The sequence shown here is derived from an EMBL/GenBank/DDBJ whole genome shotgun (WGS) entry which is preliminary data.</text>
</comment>